<protein>
    <submittedName>
        <fullName evidence="6">LysR family transcriptional regulator</fullName>
    </submittedName>
</protein>
<evidence type="ECO:0000259" key="5">
    <source>
        <dbReference type="PROSITE" id="PS50931"/>
    </source>
</evidence>
<feature type="domain" description="HTH lysR-type" evidence="5">
    <location>
        <begin position="1"/>
        <end position="57"/>
    </location>
</feature>
<dbReference type="PANTHER" id="PTHR30346">
    <property type="entry name" value="TRANSCRIPTIONAL DUAL REGULATOR HCAR-RELATED"/>
    <property type="match status" value="1"/>
</dbReference>
<dbReference type="PANTHER" id="PTHR30346:SF9">
    <property type="entry name" value="LYSR FAMILY TRANSCRIPTIONAL REGULATOR"/>
    <property type="match status" value="1"/>
</dbReference>
<dbReference type="InterPro" id="IPR005119">
    <property type="entry name" value="LysR_subst-bd"/>
</dbReference>
<evidence type="ECO:0000256" key="4">
    <source>
        <dbReference type="ARBA" id="ARBA00023163"/>
    </source>
</evidence>
<evidence type="ECO:0000256" key="3">
    <source>
        <dbReference type="ARBA" id="ARBA00023125"/>
    </source>
</evidence>
<dbReference type="PRINTS" id="PR00039">
    <property type="entry name" value="HTHLYSR"/>
</dbReference>
<keyword evidence="3" id="KW-0238">DNA-binding</keyword>
<keyword evidence="4" id="KW-0804">Transcription</keyword>
<comment type="similarity">
    <text evidence="1">Belongs to the LysR transcriptional regulatory family.</text>
</comment>
<dbReference type="RefSeq" id="WP_343927365.1">
    <property type="nucleotide sequence ID" value="NZ_BAAAEN010000005.1"/>
</dbReference>
<evidence type="ECO:0000313" key="7">
    <source>
        <dbReference type="Proteomes" id="UP001501706"/>
    </source>
</evidence>
<gene>
    <name evidence="6" type="ORF">GCM10009097_16590</name>
</gene>
<dbReference type="SUPFAM" id="SSF53850">
    <property type="entry name" value="Periplasmic binding protein-like II"/>
    <property type="match status" value="1"/>
</dbReference>
<keyword evidence="7" id="KW-1185">Reference proteome</keyword>
<dbReference type="Pfam" id="PF03466">
    <property type="entry name" value="LysR_substrate"/>
    <property type="match status" value="1"/>
</dbReference>
<dbReference type="Gene3D" id="1.10.10.10">
    <property type="entry name" value="Winged helix-like DNA-binding domain superfamily/Winged helix DNA-binding domain"/>
    <property type="match status" value="1"/>
</dbReference>
<keyword evidence="2" id="KW-0805">Transcription regulation</keyword>
<accession>A0ABP3LIC0</accession>
<organism evidence="6 7">
    <name type="scientific">Pigmentiphaga daeguensis</name>
    <dbReference type="NCBI Taxonomy" id="414049"/>
    <lineage>
        <taxon>Bacteria</taxon>
        <taxon>Pseudomonadati</taxon>
        <taxon>Pseudomonadota</taxon>
        <taxon>Betaproteobacteria</taxon>
        <taxon>Burkholderiales</taxon>
        <taxon>Alcaligenaceae</taxon>
        <taxon>Pigmentiphaga</taxon>
    </lineage>
</organism>
<dbReference type="EMBL" id="BAAAEN010000005">
    <property type="protein sequence ID" value="GAA0500724.1"/>
    <property type="molecule type" value="Genomic_DNA"/>
</dbReference>
<reference evidence="7" key="1">
    <citation type="journal article" date="2019" name="Int. J. Syst. Evol. Microbiol.">
        <title>The Global Catalogue of Microorganisms (GCM) 10K type strain sequencing project: providing services to taxonomists for standard genome sequencing and annotation.</title>
        <authorList>
            <consortium name="The Broad Institute Genomics Platform"/>
            <consortium name="The Broad Institute Genome Sequencing Center for Infectious Disease"/>
            <person name="Wu L."/>
            <person name="Ma J."/>
        </authorList>
    </citation>
    <scope>NUCLEOTIDE SEQUENCE [LARGE SCALE GENOMIC DNA]</scope>
    <source>
        <strain evidence="7">JCM 14330</strain>
    </source>
</reference>
<evidence type="ECO:0000313" key="6">
    <source>
        <dbReference type="EMBL" id="GAA0500724.1"/>
    </source>
</evidence>
<dbReference type="Gene3D" id="3.40.190.290">
    <property type="match status" value="1"/>
</dbReference>
<dbReference type="Proteomes" id="UP001501706">
    <property type="component" value="Unassembled WGS sequence"/>
</dbReference>
<proteinExistence type="inferred from homology"/>
<comment type="caution">
    <text evidence="6">The sequence shown here is derived from an EMBL/GenBank/DDBJ whole genome shotgun (WGS) entry which is preliminary data.</text>
</comment>
<dbReference type="InterPro" id="IPR000847">
    <property type="entry name" value="LysR_HTH_N"/>
</dbReference>
<dbReference type="Pfam" id="PF00126">
    <property type="entry name" value="HTH_1"/>
    <property type="match status" value="1"/>
</dbReference>
<evidence type="ECO:0000256" key="1">
    <source>
        <dbReference type="ARBA" id="ARBA00009437"/>
    </source>
</evidence>
<sequence length="301" mass="32998">MDAKLQHFLAVYEHRSLGKAGRALGMSQPALSKSLRQLEQSLGMTLFTRHAWGVAPTVYAHTLLPYVRAIDMQFAAAQEELEALKNAHIGVVRVGSGAGASASLLPRTLLRLYGERPGMQVFVEEGLYHPLVMGVREGRLDMAVTMLTNLELPAALGHCRLMADPFHVALAHDHPLRGMPGRSCLPRLRDYPWVLPPQNGVLRPLLVALFKQLELPAPTATVQGVSIPCSAELLRKGRFLTLLPESVLRHYPDLAVLPLPELCLQRDLVAIWNQEIPTTPAAEYFLALLRDEAGRAPASAG</sequence>
<dbReference type="InterPro" id="IPR036390">
    <property type="entry name" value="WH_DNA-bd_sf"/>
</dbReference>
<name>A0ABP3LIC0_9BURK</name>
<dbReference type="InterPro" id="IPR036388">
    <property type="entry name" value="WH-like_DNA-bd_sf"/>
</dbReference>
<dbReference type="PROSITE" id="PS50931">
    <property type="entry name" value="HTH_LYSR"/>
    <property type="match status" value="1"/>
</dbReference>
<dbReference type="SUPFAM" id="SSF46785">
    <property type="entry name" value="Winged helix' DNA-binding domain"/>
    <property type="match status" value="1"/>
</dbReference>
<evidence type="ECO:0000256" key="2">
    <source>
        <dbReference type="ARBA" id="ARBA00023015"/>
    </source>
</evidence>